<dbReference type="AlphaFoldDB" id="A0A1F7RWZ4"/>
<dbReference type="Proteomes" id="UP000179266">
    <property type="component" value="Unassembled WGS sequence"/>
</dbReference>
<gene>
    <name evidence="1" type="ORF">A2161_00970</name>
</gene>
<reference evidence="1 2" key="1">
    <citation type="journal article" date="2016" name="Nat. Commun.">
        <title>Thousands of microbial genomes shed light on interconnected biogeochemical processes in an aquifer system.</title>
        <authorList>
            <person name="Anantharaman K."/>
            <person name="Brown C.T."/>
            <person name="Hug L.A."/>
            <person name="Sharon I."/>
            <person name="Castelle C.J."/>
            <person name="Probst A.J."/>
            <person name="Thomas B.C."/>
            <person name="Singh A."/>
            <person name="Wilkins M.J."/>
            <person name="Karaoz U."/>
            <person name="Brodie E.L."/>
            <person name="Williams K.H."/>
            <person name="Hubbard S.S."/>
            <person name="Banfield J.F."/>
        </authorList>
    </citation>
    <scope>NUCLEOTIDE SEQUENCE [LARGE SCALE GENOMIC DNA]</scope>
</reference>
<sequence>MLFIPLQSFEPEPYEIKKPFSVVVRSEDDEYIASFIDANCNSSGAGEILITEFNIRRGSSKNIGHGHLKEDLLINTYQVLELARCPLSREAWIELFTERSMN</sequence>
<accession>A0A1F7RWZ4</accession>
<protein>
    <submittedName>
        <fullName evidence="1">Uncharacterized protein</fullName>
    </submittedName>
</protein>
<proteinExistence type="predicted"/>
<dbReference type="EMBL" id="MGDD01000154">
    <property type="protein sequence ID" value="OGL45950.1"/>
    <property type="molecule type" value="Genomic_DNA"/>
</dbReference>
<evidence type="ECO:0000313" key="1">
    <source>
        <dbReference type="EMBL" id="OGL45950.1"/>
    </source>
</evidence>
<name>A0A1F7RWZ4_9BACT</name>
<comment type="caution">
    <text evidence="1">The sequence shown here is derived from an EMBL/GenBank/DDBJ whole genome shotgun (WGS) entry which is preliminary data.</text>
</comment>
<evidence type="ECO:0000313" key="2">
    <source>
        <dbReference type="Proteomes" id="UP000179266"/>
    </source>
</evidence>
<organism evidence="1 2">
    <name type="scientific">Candidatus Schekmanbacteria bacterium RBG_13_48_7</name>
    <dbReference type="NCBI Taxonomy" id="1817878"/>
    <lineage>
        <taxon>Bacteria</taxon>
        <taxon>Candidatus Schekmaniibacteriota</taxon>
    </lineage>
</organism>